<dbReference type="CDD" id="cd13844">
    <property type="entry name" value="CuRO_1_BOD_CotA_like"/>
    <property type="match status" value="1"/>
</dbReference>
<reference evidence="5" key="1">
    <citation type="submission" date="2020-07" db="EMBL/GenBank/DDBJ databases">
        <title>Vallitalea pronyensis genome.</title>
        <authorList>
            <person name="Postec A."/>
        </authorList>
    </citation>
    <scope>NUCLEOTIDE SEQUENCE</scope>
    <source>
        <strain evidence="5">FatNI3</strain>
    </source>
</reference>
<dbReference type="PANTHER" id="PTHR48267">
    <property type="entry name" value="CUPREDOXIN SUPERFAMILY PROTEIN"/>
    <property type="match status" value="1"/>
</dbReference>
<dbReference type="KEGG" id="vpy:HZI73_01230"/>
<dbReference type="InterPro" id="IPR001117">
    <property type="entry name" value="Cu-oxidase_2nd"/>
</dbReference>
<name>A0A8J8MGF0_9FIRM</name>
<gene>
    <name evidence="5" type="ORF">HZI73_01230</name>
</gene>
<evidence type="ECO:0000313" key="6">
    <source>
        <dbReference type="Proteomes" id="UP000683246"/>
    </source>
</evidence>
<accession>A0A8J8MGF0</accession>
<dbReference type="EMBL" id="CP058649">
    <property type="protein sequence ID" value="QUI21001.1"/>
    <property type="molecule type" value="Genomic_DNA"/>
</dbReference>
<dbReference type="CDD" id="cd13891">
    <property type="entry name" value="CuRO_3_CotA_like"/>
    <property type="match status" value="1"/>
</dbReference>
<dbReference type="InterPro" id="IPR045087">
    <property type="entry name" value="Cu-oxidase_fam"/>
</dbReference>
<evidence type="ECO:0000313" key="5">
    <source>
        <dbReference type="EMBL" id="QUI21001.1"/>
    </source>
</evidence>
<keyword evidence="6" id="KW-1185">Reference proteome</keyword>
<dbReference type="InterPro" id="IPR011707">
    <property type="entry name" value="Cu-oxidase-like_N"/>
</dbReference>
<dbReference type="Gene3D" id="2.60.40.420">
    <property type="entry name" value="Cupredoxins - blue copper proteins"/>
    <property type="match status" value="3"/>
</dbReference>
<feature type="domain" description="Plastocyanin-like" evidence="4">
    <location>
        <begin position="141"/>
        <end position="217"/>
    </location>
</feature>
<protein>
    <submittedName>
        <fullName evidence="5">Multicopper oxidase domain-containing protein</fullName>
    </submittedName>
</protein>
<feature type="domain" description="Plastocyanin-like" evidence="2">
    <location>
        <begin position="268"/>
        <end position="346"/>
    </location>
</feature>
<proteinExistence type="inferred from homology"/>
<dbReference type="CDD" id="cd13868">
    <property type="entry name" value="CuRO_2_CotA_like"/>
    <property type="match status" value="1"/>
</dbReference>
<dbReference type="PANTHER" id="PTHR48267:SF1">
    <property type="entry name" value="BILIRUBIN OXIDASE"/>
    <property type="match status" value="1"/>
</dbReference>
<organism evidence="5 6">
    <name type="scientific">Vallitalea pronyensis</name>
    <dbReference type="NCBI Taxonomy" id="1348613"/>
    <lineage>
        <taxon>Bacteria</taxon>
        <taxon>Bacillati</taxon>
        <taxon>Bacillota</taxon>
        <taxon>Clostridia</taxon>
        <taxon>Lachnospirales</taxon>
        <taxon>Vallitaleaceae</taxon>
        <taxon>Vallitalea</taxon>
    </lineage>
</organism>
<dbReference type="Proteomes" id="UP000683246">
    <property type="component" value="Chromosome"/>
</dbReference>
<evidence type="ECO:0000259" key="3">
    <source>
        <dbReference type="Pfam" id="PF07731"/>
    </source>
</evidence>
<dbReference type="GO" id="GO:0005507">
    <property type="term" value="F:copper ion binding"/>
    <property type="evidence" value="ECO:0007669"/>
    <property type="project" value="InterPro"/>
</dbReference>
<evidence type="ECO:0000259" key="4">
    <source>
        <dbReference type="Pfam" id="PF07732"/>
    </source>
</evidence>
<evidence type="ECO:0000259" key="2">
    <source>
        <dbReference type="Pfam" id="PF00394"/>
    </source>
</evidence>
<dbReference type="InterPro" id="IPR011706">
    <property type="entry name" value="Cu-oxidase_C"/>
</dbReference>
<evidence type="ECO:0000256" key="1">
    <source>
        <dbReference type="ARBA" id="ARBA00010609"/>
    </source>
</evidence>
<feature type="domain" description="Plastocyanin-like" evidence="3">
    <location>
        <begin position="445"/>
        <end position="587"/>
    </location>
</feature>
<dbReference type="GO" id="GO:0016491">
    <property type="term" value="F:oxidoreductase activity"/>
    <property type="evidence" value="ECO:0007669"/>
    <property type="project" value="InterPro"/>
</dbReference>
<dbReference type="RefSeq" id="WP_212696460.1">
    <property type="nucleotide sequence ID" value="NZ_CP058649.1"/>
</dbReference>
<dbReference type="AlphaFoldDB" id="A0A8J8MGF0"/>
<dbReference type="Pfam" id="PF07731">
    <property type="entry name" value="Cu-oxidase_2"/>
    <property type="match status" value="1"/>
</dbReference>
<dbReference type="Pfam" id="PF07732">
    <property type="entry name" value="Cu-oxidase_3"/>
    <property type="match status" value="1"/>
</dbReference>
<dbReference type="SUPFAM" id="SSF49503">
    <property type="entry name" value="Cupredoxins"/>
    <property type="match status" value="3"/>
</dbReference>
<sequence>MTQPLDPKTIPKYVNELERPPVFKPVIATDPSNDKVLSHNYTVFETQLKQQLLPDCFPKTLVYGYEGIIEDGSCFSSTPGPTFEAVRGIPVNVQWVNNLTEPHFLPVDPTLHWANPNNMPTPEPPFLDFPPGYPLAQSPVPVTTHLHGGEVRSDSDGGPESWFTAGEQQVGPDFLKSRYTYPNQQEPTTLWYHSHALGITRLNVVAGLAGFYLLRDPHNPIEPLLPSGPYEVPIVIQDRSFNEDGSLLFPNVGVNPQVHPYWVNDFIGDTIMVNGKVWPNFNVKRRQYRFRFLNGSNSRFYNLKLSNGQSFIQIGSDGGFLPFPVTLTEVLIAPAERVDILIDFSKECAGTKIIVTNDAIAPFPGGDPPDPDTTGQIMQFTVLDTPSVPPMPLPPILNEIPTLIPDVPKKILTLNVVLNNGNGPLELLLDGQKWASPISELPIVGSTVEWEVPNLTRATHPVHIHLIQFQIVNRQLFDSDKYLEDWLSINGEPPLQHPTIPLPVEPYLIGDPIEPDLNEQGWKDTIRMNPSEITRIRLRFTPQDVPSGDSKPGVNLFPFDPTFGPGYVWHCHIIDHEDNEMMRPMKVVSCPIVESNPQTCCQVVVEGNTQLVPPALNSAPVCQSKTVFADIEKVCPEKVFISGFLRKTLCYTAVLDCGTKKEHILTDDLPFHCVIDREDANENDSFMVTGSTVLCEVYGKTQNFGIHPVTNDQVAYKFVEKDIVKVCIRKSCIHH</sequence>
<dbReference type="Pfam" id="PF00394">
    <property type="entry name" value="Cu-oxidase"/>
    <property type="match status" value="1"/>
</dbReference>
<dbReference type="InterPro" id="IPR008972">
    <property type="entry name" value="Cupredoxin"/>
</dbReference>
<comment type="similarity">
    <text evidence="1">Belongs to the multicopper oxidase family.</text>
</comment>